<sequence length="93" mass="9686">MNETPLLDFVALYPAPRPARPLLHIRPLNHVVPGLADARGDLDAEGVEPLAAAVEHGGAAGHGAVEGRVDDRQAGVGEELARGDHFATLPAIE</sequence>
<name>A0A944D695_DENI1</name>
<evidence type="ECO:0000313" key="1">
    <source>
        <dbReference type="EMBL" id="MBT0960704.1"/>
    </source>
</evidence>
<keyword evidence="2" id="KW-1185">Reference proteome</keyword>
<organism evidence="1 2">
    <name type="scientific">Denitromonas iodatirespirans</name>
    <dbReference type="NCBI Taxonomy" id="2795389"/>
    <lineage>
        <taxon>Bacteria</taxon>
        <taxon>Pseudomonadati</taxon>
        <taxon>Pseudomonadota</taxon>
        <taxon>Betaproteobacteria</taxon>
        <taxon>Rhodocyclales</taxon>
        <taxon>Zoogloeaceae</taxon>
        <taxon>Denitromonas</taxon>
    </lineage>
</organism>
<dbReference type="Proteomes" id="UP000694660">
    <property type="component" value="Unassembled WGS sequence"/>
</dbReference>
<comment type="caution">
    <text evidence="1">The sequence shown here is derived from an EMBL/GenBank/DDBJ whole genome shotgun (WGS) entry which is preliminary data.</text>
</comment>
<dbReference type="AlphaFoldDB" id="A0A944D695"/>
<dbReference type="RefSeq" id="WP_214360466.1">
    <property type="nucleotide sequence ID" value="NZ_JAEKFT010000005.1"/>
</dbReference>
<reference evidence="2" key="1">
    <citation type="journal article" date="2022" name="ISME J.">
        <title>Genetic and phylogenetic analysis of dissimilatory iodate-reducing bacteria identifies potential niches across the world's oceans.</title>
        <authorList>
            <person name="Reyes-Umana V."/>
            <person name="Henning Z."/>
            <person name="Lee K."/>
            <person name="Barnum T.P."/>
            <person name="Coates J.D."/>
        </authorList>
    </citation>
    <scope>NUCLEOTIDE SEQUENCE [LARGE SCALE GENOMIC DNA]</scope>
    <source>
        <strain evidence="2">IR12</strain>
    </source>
</reference>
<dbReference type="EMBL" id="JAEKFT010000005">
    <property type="protein sequence ID" value="MBT0960704.1"/>
    <property type="molecule type" value="Genomic_DNA"/>
</dbReference>
<evidence type="ECO:0000313" key="2">
    <source>
        <dbReference type="Proteomes" id="UP000694660"/>
    </source>
</evidence>
<proteinExistence type="predicted"/>
<gene>
    <name evidence="1" type="ORF">I8J34_05895</name>
</gene>
<accession>A0A944D695</accession>
<protein>
    <submittedName>
        <fullName evidence="1">Uncharacterized protein</fullName>
    </submittedName>
</protein>